<keyword evidence="1" id="KW-1133">Transmembrane helix</keyword>
<feature type="transmembrane region" description="Helical" evidence="1">
    <location>
        <begin position="33"/>
        <end position="51"/>
    </location>
</feature>
<feature type="transmembrane region" description="Helical" evidence="1">
    <location>
        <begin position="63"/>
        <end position="87"/>
    </location>
</feature>
<reference evidence="3" key="2">
    <citation type="submission" date="2016-11" db="EMBL/GenBank/DDBJ databases">
        <authorList>
            <person name="Jaros S."/>
            <person name="Januszkiewicz K."/>
            <person name="Wedrychowicz H."/>
        </authorList>
    </citation>
    <scope>NUCLEOTIDE SEQUENCE [LARGE SCALE GENOMIC DNA]</scope>
    <source>
        <strain evidence="3">DSM 19729</strain>
    </source>
</reference>
<reference evidence="2 5" key="3">
    <citation type="submission" date="2018-03" db="EMBL/GenBank/DDBJ databases">
        <title>Genomic Encyclopedia of Archaeal and Bacterial Type Strains, Phase II (KMG-II): from individual species to whole genera.</title>
        <authorList>
            <person name="Goeker M."/>
        </authorList>
    </citation>
    <scope>NUCLEOTIDE SEQUENCE [LARGE SCALE GENOMIC DNA]</scope>
    <source>
        <strain evidence="2 5">DSM 17797</strain>
    </source>
</reference>
<dbReference type="Proteomes" id="UP000237771">
    <property type="component" value="Unassembled WGS sequence"/>
</dbReference>
<dbReference type="AlphaFoldDB" id="A0A1M5K167"/>
<proteinExistence type="predicted"/>
<accession>A0A1M5K167</accession>
<keyword evidence="1" id="KW-0472">Membrane</keyword>
<evidence type="ECO:0000313" key="3">
    <source>
        <dbReference type="EMBL" id="SHG46043.1"/>
    </source>
</evidence>
<organism evidence="3 4">
    <name type="scientific">Flavobacterium granuli</name>
    <dbReference type="NCBI Taxonomy" id="280093"/>
    <lineage>
        <taxon>Bacteria</taxon>
        <taxon>Pseudomonadati</taxon>
        <taxon>Bacteroidota</taxon>
        <taxon>Flavobacteriia</taxon>
        <taxon>Flavobacteriales</taxon>
        <taxon>Flavobacteriaceae</taxon>
        <taxon>Flavobacterium</taxon>
    </lineage>
</organism>
<name>A0A1M5K167_9FLAO</name>
<evidence type="ECO:0000313" key="2">
    <source>
        <dbReference type="EMBL" id="PRZ26115.1"/>
    </source>
</evidence>
<evidence type="ECO:0000256" key="1">
    <source>
        <dbReference type="SAM" id="Phobius"/>
    </source>
</evidence>
<dbReference type="STRING" id="280093.SAMN05443373_10277"/>
<sequence>MKLPQELINGLIIFIVIAAFFLSMEALGYSNLFYLRFLNIFFVLYGVNRTIKANLSQGKKRLATNAASAIITSFIGVFLSAIGLIFYSYSKGGDSYIQTLPKTFLFAGNPSINTYSICLLFEGIASSVIVTMLLMLYWNNRFTTD</sequence>
<dbReference type="Proteomes" id="UP000184384">
    <property type="component" value="Unassembled WGS sequence"/>
</dbReference>
<evidence type="ECO:0008006" key="6">
    <source>
        <dbReference type="Google" id="ProtNLM"/>
    </source>
</evidence>
<dbReference type="OrthoDB" id="1361176at2"/>
<keyword evidence="1" id="KW-0812">Transmembrane</keyword>
<feature type="transmembrane region" description="Helical" evidence="1">
    <location>
        <begin position="7"/>
        <end position="27"/>
    </location>
</feature>
<dbReference type="EMBL" id="PVUB01000002">
    <property type="protein sequence ID" value="PRZ26115.1"/>
    <property type="molecule type" value="Genomic_DNA"/>
</dbReference>
<gene>
    <name evidence="2" type="ORF">BC624_10277</name>
    <name evidence="3" type="ORF">SAMN05443373_10277</name>
</gene>
<feature type="transmembrane region" description="Helical" evidence="1">
    <location>
        <begin position="114"/>
        <end position="138"/>
    </location>
</feature>
<evidence type="ECO:0000313" key="5">
    <source>
        <dbReference type="Proteomes" id="UP000237771"/>
    </source>
</evidence>
<reference evidence="4" key="1">
    <citation type="submission" date="2016-11" db="EMBL/GenBank/DDBJ databases">
        <authorList>
            <person name="Varghese N."/>
            <person name="Submissions S."/>
        </authorList>
    </citation>
    <scope>NUCLEOTIDE SEQUENCE [LARGE SCALE GENOMIC DNA]</scope>
    <source>
        <strain evidence="4">DSM 19729</strain>
    </source>
</reference>
<dbReference type="RefSeq" id="WP_072940022.1">
    <property type="nucleotide sequence ID" value="NZ_FQWO01000002.1"/>
</dbReference>
<protein>
    <recommendedName>
        <fullName evidence="6">MotA/TolQ/ExbB proton channel family protein</fullName>
    </recommendedName>
</protein>
<evidence type="ECO:0000313" key="4">
    <source>
        <dbReference type="Proteomes" id="UP000184384"/>
    </source>
</evidence>
<dbReference type="EMBL" id="FQWO01000002">
    <property type="protein sequence ID" value="SHG46043.1"/>
    <property type="molecule type" value="Genomic_DNA"/>
</dbReference>
<keyword evidence="5" id="KW-1185">Reference proteome</keyword>